<dbReference type="OrthoDB" id="9780918at2"/>
<keyword evidence="1" id="KW-0472">Membrane</keyword>
<organism evidence="3 4">
    <name type="scientific">Comamonas serinivorans</name>
    <dbReference type="NCBI Taxonomy" id="1082851"/>
    <lineage>
        <taxon>Bacteria</taxon>
        <taxon>Pseudomonadati</taxon>
        <taxon>Pseudomonadota</taxon>
        <taxon>Betaproteobacteria</taxon>
        <taxon>Burkholderiales</taxon>
        <taxon>Comamonadaceae</taxon>
        <taxon>Comamonas</taxon>
    </lineage>
</organism>
<evidence type="ECO:0000259" key="2">
    <source>
        <dbReference type="SMART" id="SM00014"/>
    </source>
</evidence>
<feature type="transmembrane region" description="Helical" evidence="1">
    <location>
        <begin position="163"/>
        <end position="179"/>
    </location>
</feature>
<protein>
    <recommendedName>
        <fullName evidence="2">Phosphatidic acid phosphatase type 2/haloperoxidase domain-containing protein</fullName>
    </recommendedName>
</protein>
<dbReference type="KEGG" id="cser:CCO03_18875"/>
<feature type="transmembrane region" description="Helical" evidence="1">
    <location>
        <begin position="101"/>
        <end position="119"/>
    </location>
</feature>
<gene>
    <name evidence="3" type="ORF">CCO03_18875</name>
</gene>
<feature type="transmembrane region" description="Helical" evidence="1">
    <location>
        <begin position="227"/>
        <end position="247"/>
    </location>
</feature>
<dbReference type="Pfam" id="PF01569">
    <property type="entry name" value="PAP2"/>
    <property type="match status" value="1"/>
</dbReference>
<dbReference type="Gene3D" id="1.20.144.10">
    <property type="entry name" value="Phosphatidic acid phosphatase type 2/haloperoxidase"/>
    <property type="match status" value="1"/>
</dbReference>
<dbReference type="Proteomes" id="UP000196138">
    <property type="component" value="Chromosome"/>
</dbReference>
<keyword evidence="1" id="KW-1133">Transmembrane helix</keyword>
<dbReference type="InterPro" id="IPR036938">
    <property type="entry name" value="PAP2/HPO_sf"/>
</dbReference>
<feature type="transmembrane region" description="Helical" evidence="1">
    <location>
        <begin position="254"/>
        <end position="276"/>
    </location>
</feature>
<sequence>MPTPLTSSAALSTAPAAELAAATPAASVAVSPPSPVAPEAAAQVAQALHGLDPFMPLLLALVLAAGLWRYLALRRRHLGQAALRASLGAATPAAPESNGPWGGLALLALAVFALCAWGVHGGPGHAAWQALDTAAEQGATLRMQQVSTAGLATLRALTDSGDVLFLALLSLAVTGLLAWRRRWLDLQVWVFFIVAQGLLIRVFKLTFERVRPENLHGLVLSGDSFPSGHAAGSLLAYTLLAALMTAALPRAQRVAWLVLAWGWALAIGVSRVVLAAHWASDVLAGWALGTASLCLALYALRRLRA</sequence>
<evidence type="ECO:0000256" key="1">
    <source>
        <dbReference type="SAM" id="Phobius"/>
    </source>
</evidence>
<feature type="domain" description="Phosphatidic acid phosphatase type 2/haloperoxidase" evidence="2">
    <location>
        <begin position="186"/>
        <end position="297"/>
    </location>
</feature>
<dbReference type="EMBL" id="CP021455">
    <property type="protein sequence ID" value="ARU06447.1"/>
    <property type="molecule type" value="Genomic_DNA"/>
</dbReference>
<evidence type="ECO:0000313" key="3">
    <source>
        <dbReference type="EMBL" id="ARU06447.1"/>
    </source>
</evidence>
<feature type="transmembrane region" description="Helical" evidence="1">
    <location>
        <begin position="186"/>
        <end position="207"/>
    </location>
</feature>
<reference evidence="3 4" key="1">
    <citation type="submission" date="2017-05" db="EMBL/GenBank/DDBJ databases">
        <authorList>
            <person name="Song R."/>
            <person name="Chenine A.L."/>
            <person name="Ruprecht R.M."/>
        </authorList>
    </citation>
    <scope>NUCLEOTIDE SEQUENCE [LARGE SCALE GENOMIC DNA]</scope>
    <source>
        <strain evidence="3 4">DSM 26136</strain>
    </source>
</reference>
<keyword evidence="4" id="KW-1185">Reference proteome</keyword>
<dbReference type="AlphaFoldDB" id="A0A1Y0ES16"/>
<dbReference type="SUPFAM" id="SSF48317">
    <property type="entry name" value="Acid phosphatase/Vanadium-dependent haloperoxidase"/>
    <property type="match status" value="1"/>
</dbReference>
<dbReference type="CDD" id="cd03392">
    <property type="entry name" value="PAP2_like_2"/>
    <property type="match status" value="1"/>
</dbReference>
<feature type="transmembrane region" description="Helical" evidence="1">
    <location>
        <begin position="53"/>
        <end position="71"/>
    </location>
</feature>
<proteinExistence type="predicted"/>
<name>A0A1Y0ES16_9BURK</name>
<accession>A0A1Y0ES16</accession>
<dbReference type="PANTHER" id="PTHR14969:SF13">
    <property type="entry name" value="AT30094P"/>
    <property type="match status" value="1"/>
</dbReference>
<evidence type="ECO:0000313" key="4">
    <source>
        <dbReference type="Proteomes" id="UP000196138"/>
    </source>
</evidence>
<dbReference type="PANTHER" id="PTHR14969">
    <property type="entry name" value="SPHINGOSINE-1-PHOSPHATE PHOSPHOHYDROLASE"/>
    <property type="match status" value="1"/>
</dbReference>
<dbReference type="InterPro" id="IPR000326">
    <property type="entry name" value="PAP2/HPO"/>
</dbReference>
<dbReference type="RefSeq" id="WP_087283604.1">
    <property type="nucleotide sequence ID" value="NZ_CP021455.1"/>
</dbReference>
<feature type="transmembrane region" description="Helical" evidence="1">
    <location>
        <begin position="282"/>
        <end position="300"/>
    </location>
</feature>
<dbReference type="SMART" id="SM00014">
    <property type="entry name" value="acidPPc"/>
    <property type="match status" value="1"/>
</dbReference>
<keyword evidence="1" id="KW-0812">Transmembrane</keyword>